<feature type="compositionally biased region" description="Basic and acidic residues" evidence="1">
    <location>
        <begin position="67"/>
        <end position="77"/>
    </location>
</feature>
<evidence type="ECO:0000313" key="3">
    <source>
        <dbReference type="Proteomes" id="UP000638648"/>
    </source>
</evidence>
<evidence type="ECO:0000313" key="2">
    <source>
        <dbReference type="EMBL" id="MBE1603650.1"/>
    </source>
</evidence>
<sequence length="77" mass="7945">MPGGAGSALIDCHARQLATGKTLRDQAAPGSIALLHTCAARDDTSVPTVSARAPPAGQVAMHPTPDAIRHEQPLQRN</sequence>
<dbReference type="EMBL" id="JADBEM010000001">
    <property type="protein sequence ID" value="MBE1603650.1"/>
    <property type="molecule type" value="Genomic_DNA"/>
</dbReference>
<name>A0A927MMY3_9ACTN</name>
<feature type="region of interest" description="Disordered" evidence="1">
    <location>
        <begin position="45"/>
        <end position="77"/>
    </location>
</feature>
<accession>A0A927MMY3</accession>
<gene>
    <name evidence="2" type="ORF">HEB94_000498</name>
</gene>
<evidence type="ECO:0000256" key="1">
    <source>
        <dbReference type="SAM" id="MobiDB-lite"/>
    </source>
</evidence>
<protein>
    <submittedName>
        <fullName evidence="2">Uncharacterized protein</fullName>
    </submittedName>
</protein>
<reference evidence="2" key="1">
    <citation type="submission" date="2020-10" db="EMBL/GenBank/DDBJ databases">
        <title>Sequencing the genomes of 1000 actinobacteria strains.</title>
        <authorList>
            <person name="Klenk H.-P."/>
        </authorList>
    </citation>
    <scope>NUCLEOTIDE SEQUENCE</scope>
    <source>
        <strain evidence="2">DSM 45354</strain>
    </source>
</reference>
<proteinExistence type="predicted"/>
<dbReference type="AlphaFoldDB" id="A0A927MMY3"/>
<dbReference type="Proteomes" id="UP000638648">
    <property type="component" value="Unassembled WGS sequence"/>
</dbReference>
<keyword evidence="3" id="KW-1185">Reference proteome</keyword>
<comment type="caution">
    <text evidence="2">The sequence shown here is derived from an EMBL/GenBank/DDBJ whole genome shotgun (WGS) entry which is preliminary data.</text>
</comment>
<organism evidence="2 3">
    <name type="scientific">Actinopolymorpha pittospori</name>
    <dbReference type="NCBI Taxonomy" id="648752"/>
    <lineage>
        <taxon>Bacteria</taxon>
        <taxon>Bacillati</taxon>
        <taxon>Actinomycetota</taxon>
        <taxon>Actinomycetes</taxon>
        <taxon>Propionibacteriales</taxon>
        <taxon>Actinopolymorphaceae</taxon>
        <taxon>Actinopolymorpha</taxon>
    </lineage>
</organism>